<comment type="similarity">
    <text evidence="1 10">Belongs to the Nth/MutY family.</text>
</comment>
<dbReference type="InterPro" id="IPR005759">
    <property type="entry name" value="Nth"/>
</dbReference>
<dbReference type="Gene3D" id="1.10.340.30">
    <property type="entry name" value="Hypothetical protein, domain 2"/>
    <property type="match status" value="1"/>
</dbReference>
<dbReference type="GO" id="GO:0006285">
    <property type="term" value="P:base-excision repair, AP site formation"/>
    <property type="evidence" value="ECO:0007669"/>
    <property type="project" value="TreeGrafter"/>
</dbReference>
<keyword evidence="10" id="KW-0456">Lyase</keyword>
<evidence type="ECO:0000256" key="8">
    <source>
        <dbReference type="ARBA" id="ARBA00023204"/>
    </source>
</evidence>
<keyword evidence="10" id="KW-0238">DNA-binding</keyword>
<evidence type="ECO:0000256" key="7">
    <source>
        <dbReference type="ARBA" id="ARBA00023014"/>
    </source>
</evidence>
<keyword evidence="7 10" id="KW-0411">Iron-sulfur</keyword>
<keyword evidence="5 10" id="KW-0378">Hydrolase</keyword>
<dbReference type="InterPro" id="IPR023170">
    <property type="entry name" value="HhH_base_excis_C"/>
</dbReference>
<keyword evidence="12" id="KW-0540">Nuclease</keyword>
<organism evidence="12 13">
    <name type="scientific">Brooklawnia propionicigenes</name>
    <dbReference type="NCBI Taxonomy" id="3041175"/>
    <lineage>
        <taxon>Bacteria</taxon>
        <taxon>Bacillati</taxon>
        <taxon>Actinomycetota</taxon>
        <taxon>Actinomycetes</taxon>
        <taxon>Propionibacteriales</taxon>
        <taxon>Propionibacteriaceae</taxon>
        <taxon>Brooklawnia</taxon>
    </lineage>
</organism>
<dbReference type="CDD" id="cd00056">
    <property type="entry name" value="ENDO3c"/>
    <property type="match status" value="1"/>
</dbReference>
<dbReference type="NCBIfam" id="TIGR01083">
    <property type="entry name" value="nth"/>
    <property type="match status" value="1"/>
</dbReference>
<keyword evidence="3 10" id="KW-0479">Metal-binding</keyword>
<keyword evidence="4 10" id="KW-0227">DNA damage</keyword>
<evidence type="ECO:0000259" key="11">
    <source>
        <dbReference type="SMART" id="SM00478"/>
    </source>
</evidence>
<dbReference type="AlphaFoldDB" id="A0AAN0K6B2"/>
<dbReference type="Pfam" id="PF00730">
    <property type="entry name" value="HhH-GPD"/>
    <property type="match status" value="1"/>
</dbReference>
<dbReference type="PIRSF" id="PIRSF001435">
    <property type="entry name" value="Nth"/>
    <property type="match status" value="1"/>
</dbReference>
<sequence>MKTTADEVFKLLRAAYPDARCELDFTSPFQLLVATVLSAQSTDVGVNKVTPVLFARWPTPQALAEADRAELEEVIRPTGFFRNKAAALQGLSRQIADDYDGKVPISIDDLVKLPGVGRKTANVVRGHAFGLPAITTDTHVLRVSKRLGWTTSAKPEVVETDLQQLFDPSDWTVLSDTLIFHGRRCCHAKKPACGACVVGGLCPSYGTGPTDPDEAKALVKS</sequence>
<dbReference type="GO" id="GO:0046872">
    <property type="term" value="F:metal ion binding"/>
    <property type="evidence" value="ECO:0007669"/>
    <property type="project" value="UniProtKB-KW"/>
</dbReference>
<dbReference type="InterPro" id="IPR011257">
    <property type="entry name" value="DNA_glycosylase"/>
</dbReference>
<dbReference type="KEGG" id="broo:brsh051_09040"/>
<evidence type="ECO:0000313" key="12">
    <source>
        <dbReference type="EMBL" id="BEH01623.1"/>
    </source>
</evidence>
<evidence type="ECO:0000313" key="13">
    <source>
        <dbReference type="Proteomes" id="UP001431656"/>
    </source>
</evidence>
<dbReference type="HAMAP" id="MF_00942">
    <property type="entry name" value="Nth"/>
    <property type="match status" value="1"/>
</dbReference>
<dbReference type="InterPro" id="IPR003265">
    <property type="entry name" value="HhH-GPD_domain"/>
</dbReference>
<dbReference type="Pfam" id="PF10576">
    <property type="entry name" value="EndIII_4Fe-2S"/>
    <property type="match status" value="1"/>
</dbReference>
<name>A0AAN0K6B2_9ACTN</name>
<keyword evidence="2 10" id="KW-0004">4Fe-4S</keyword>
<evidence type="ECO:0000256" key="4">
    <source>
        <dbReference type="ARBA" id="ARBA00022763"/>
    </source>
</evidence>
<comment type="function">
    <text evidence="10">DNA repair enzyme that has both DNA N-glycosylase activity and AP-lyase activity. The DNA N-glycosylase activity releases various damaged pyrimidines from DNA by cleaving the N-glycosidic bond, leaving an AP (apurinic/apyrimidinic) site. The AP-lyase activity cleaves the phosphodiester bond 3' to the AP site by a beta-elimination, leaving a 3'-terminal unsaturated sugar and a product with a terminal 5'-phosphate.</text>
</comment>
<feature type="binding site" evidence="10">
    <location>
        <position position="186"/>
    </location>
    <ligand>
        <name>[4Fe-4S] cluster</name>
        <dbReference type="ChEBI" id="CHEBI:49883"/>
    </ligand>
</feature>
<keyword evidence="6 10" id="KW-0408">Iron</keyword>
<evidence type="ECO:0000256" key="3">
    <source>
        <dbReference type="ARBA" id="ARBA00022723"/>
    </source>
</evidence>
<keyword evidence="12" id="KW-0255">Endonuclease</keyword>
<keyword evidence="13" id="KW-1185">Reference proteome</keyword>
<dbReference type="Proteomes" id="UP001431656">
    <property type="component" value="Chromosome"/>
</dbReference>
<evidence type="ECO:0000256" key="1">
    <source>
        <dbReference type="ARBA" id="ARBA00008343"/>
    </source>
</evidence>
<dbReference type="InterPro" id="IPR004035">
    <property type="entry name" value="Endouclease-III_FeS-bd_BS"/>
</dbReference>
<keyword evidence="8 10" id="KW-0234">DNA repair</keyword>
<keyword evidence="9 10" id="KW-0326">Glycosidase</keyword>
<feature type="binding site" evidence="10">
    <location>
        <position position="202"/>
    </location>
    <ligand>
        <name>[4Fe-4S] cluster</name>
        <dbReference type="ChEBI" id="CHEBI:49883"/>
    </ligand>
</feature>
<evidence type="ECO:0000256" key="2">
    <source>
        <dbReference type="ARBA" id="ARBA00022485"/>
    </source>
</evidence>
<dbReference type="Pfam" id="PF00633">
    <property type="entry name" value="HHH"/>
    <property type="match status" value="1"/>
</dbReference>
<dbReference type="Gene3D" id="1.10.1670.10">
    <property type="entry name" value="Helix-hairpin-Helix base-excision DNA repair enzymes (C-terminal)"/>
    <property type="match status" value="1"/>
</dbReference>
<dbReference type="InterPro" id="IPR003651">
    <property type="entry name" value="Endonuclease3_FeS-loop_motif"/>
</dbReference>
<evidence type="ECO:0000256" key="5">
    <source>
        <dbReference type="ARBA" id="ARBA00022801"/>
    </source>
</evidence>
<evidence type="ECO:0000256" key="10">
    <source>
        <dbReference type="HAMAP-Rule" id="MF_00942"/>
    </source>
</evidence>
<dbReference type="FunFam" id="1.10.340.30:FF:000001">
    <property type="entry name" value="Endonuclease III"/>
    <property type="match status" value="1"/>
</dbReference>
<comment type="catalytic activity">
    <reaction evidence="10">
        <text>2'-deoxyribonucleotide-(2'-deoxyribose 5'-phosphate)-2'-deoxyribonucleotide-DNA = a 3'-end 2'-deoxyribonucleotide-(2,3-dehydro-2,3-deoxyribose 5'-phosphate)-DNA + a 5'-end 5'-phospho-2'-deoxyribonucleoside-DNA + H(+)</text>
        <dbReference type="Rhea" id="RHEA:66592"/>
        <dbReference type="Rhea" id="RHEA-COMP:13180"/>
        <dbReference type="Rhea" id="RHEA-COMP:16897"/>
        <dbReference type="Rhea" id="RHEA-COMP:17067"/>
        <dbReference type="ChEBI" id="CHEBI:15378"/>
        <dbReference type="ChEBI" id="CHEBI:136412"/>
        <dbReference type="ChEBI" id="CHEBI:157695"/>
        <dbReference type="ChEBI" id="CHEBI:167181"/>
        <dbReference type="EC" id="4.2.99.18"/>
    </reaction>
</comment>
<comment type="cofactor">
    <cofactor evidence="10">
        <name>[4Fe-4S] cluster</name>
        <dbReference type="ChEBI" id="CHEBI:49883"/>
    </cofactor>
    <text evidence="10">Binds 1 [4Fe-4S] cluster.</text>
</comment>
<dbReference type="PANTHER" id="PTHR10359">
    <property type="entry name" value="A/G-SPECIFIC ADENINE GLYCOSYLASE/ENDONUCLEASE III"/>
    <property type="match status" value="1"/>
</dbReference>
<dbReference type="GO" id="GO:0019104">
    <property type="term" value="F:DNA N-glycosylase activity"/>
    <property type="evidence" value="ECO:0007669"/>
    <property type="project" value="UniProtKB-UniRule"/>
</dbReference>
<dbReference type="GO" id="GO:0051539">
    <property type="term" value="F:4 iron, 4 sulfur cluster binding"/>
    <property type="evidence" value="ECO:0007669"/>
    <property type="project" value="UniProtKB-UniRule"/>
</dbReference>
<evidence type="ECO:0000256" key="9">
    <source>
        <dbReference type="ARBA" id="ARBA00023295"/>
    </source>
</evidence>
<reference evidence="12" key="1">
    <citation type="journal article" date="2024" name="Int. J. Syst. Evol. Microbiol.">
        <title>Brooklawnia propionicigenes sp. nov., a facultatively anaerobic, propionate-producing bacterium isolated from a methanogenic reactor treating waste from cattle farms.</title>
        <authorList>
            <person name="Akita Y."/>
            <person name="Ueki A."/>
            <person name="Tonouchi A."/>
            <person name="Sugawara Y."/>
            <person name="Honma S."/>
            <person name="Kaku N."/>
            <person name="Ueki K."/>
        </authorList>
    </citation>
    <scope>NUCLEOTIDE SEQUENCE</scope>
    <source>
        <strain evidence="12">SH051</strain>
    </source>
</reference>
<dbReference type="EMBL" id="AP028056">
    <property type="protein sequence ID" value="BEH01623.1"/>
    <property type="molecule type" value="Genomic_DNA"/>
</dbReference>
<dbReference type="PANTHER" id="PTHR10359:SF18">
    <property type="entry name" value="ENDONUCLEASE III"/>
    <property type="match status" value="1"/>
</dbReference>
<evidence type="ECO:0000256" key="6">
    <source>
        <dbReference type="ARBA" id="ARBA00023004"/>
    </source>
</evidence>
<protein>
    <recommendedName>
        <fullName evidence="10">Endonuclease III</fullName>
        <ecNumber evidence="10">4.2.99.18</ecNumber>
    </recommendedName>
    <alternativeName>
        <fullName evidence="10">DNA-(apurinic or apyrimidinic site) lyase</fullName>
    </alternativeName>
</protein>
<proteinExistence type="inferred from homology"/>
<dbReference type="EC" id="4.2.99.18" evidence="10"/>
<dbReference type="GO" id="GO:0003677">
    <property type="term" value="F:DNA binding"/>
    <property type="evidence" value="ECO:0007669"/>
    <property type="project" value="UniProtKB-UniRule"/>
</dbReference>
<gene>
    <name evidence="10 12" type="primary">nth</name>
    <name evidence="12" type="ORF">brsh051_09040</name>
</gene>
<feature type="domain" description="HhH-GPD" evidence="11">
    <location>
        <begin position="37"/>
        <end position="184"/>
    </location>
</feature>
<dbReference type="GO" id="GO:0140078">
    <property type="term" value="F:class I DNA-(apurinic or apyrimidinic site) endonuclease activity"/>
    <property type="evidence" value="ECO:0007669"/>
    <property type="project" value="UniProtKB-EC"/>
</dbReference>
<feature type="binding site" evidence="10">
    <location>
        <position position="196"/>
    </location>
    <ligand>
        <name>[4Fe-4S] cluster</name>
        <dbReference type="ChEBI" id="CHEBI:49883"/>
    </ligand>
</feature>
<dbReference type="SUPFAM" id="SSF48150">
    <property type="entry name" value="DNA-glycosylase"/>
    <property type="match status" value="1"/>
</dbReference>
<feature type="binding site" evidence="10">
    <location>
        <position position="193"/>
    </location>
    <ligand>
        <name>[4Fe-4S] cluster</name>
        <dbReference type="ChEBI" id="CHEBI:49883"/>
    </ligand>
</feature>
<dbReference type="SMART" id="SM00478">
    <property type="entry name" value="ENDO3c"/>
    <property type="match status" value="1"/>
</dbReference>
<dbReference type="PROSITE" id="PS00764">
    <property type="entry name" value="ENDONUCLEASE_III_1"/>
    <property type="match status" value="1"/>
</dbReference>
<dbReference type="InterPro" id="IPR000445">
    <property type="entry name" value="HhH_motif"/>
</dbReference>
<accession>A0AAN0K6B2</accession>